<sequence length="403" mass="45515">MLSALVISPAMKLLMISGDRSLAQGKKGAFYNTLEELRRHFERVVIICPPIGNSKLKIVNYFDNVEVHPSPWPLVFQPLWILREGSRIIRVENSKLPAFGQAGARPEKIENWFMTVHEYPPFYNGIGARLLWQKIKVPYLLEVFHVPGYPRSANLKEILYKKLTGAFIGYDTAKTSAVRVMNEDMGDFLEKAGVPRKKIKLIPAIYIDFDVFRPVNLIKEYDLIFIGRLESNKGVDLLLKAIEFSIFNLKFSIKCLIVGEGLLKEELKLKIKNLKLQDNVLLHGFAKDSREISELMNKSKILVMPSYNEGGPRVVVEALACGVPVLASRVGIVPNLLKNGLGCEIIDWKAEDIAKKAQALLGDPVRYGEFSKNGPKIAAQFERRAAIRNYAEELHKIGQNRTN</sequence>
<dbReference type="Proteomes" id="UP000034032">
    <property type="component" value="Unassembled WGS sequence"/>
</dbReference>
<dbReference type="GO" id="GO:0016757">
    <property type="term" value="F:glycosyltransferase activity"/>
    <property type="evidence" value="ECO:0007669"/>
    <property type="project" value="InterPro"/>
</dbReference>
<evidence type="ECO:0000313" key="3">
    <source>
        <dbReference type="Proteomes" id="UP000034032"/>
    </source>
</evidence>
<name>A0A0G1KE45_9BACT</name>
<dbReference type="PANTHER" id="PTHR12526">
    <property type="entry name" value="GLYCOSYLTRANSFERASE"/>
    <property type="match status" value="1"/>
</dbReference>
<dbReference type="Gene3D" id="3.40.50.2000">
    <property type="entry name" value="Glycogen Phosphorylase B"/>
    <property type="match status" value="2"/>
</dbReference>
<dbReference type="Pfam" id="PF00534">
    <property type="entry name" value="Glycos_transf_1"/>
    <property type="match status" value="1"/>
</dbReference>
<organism evidence="2 3">
    <name type="scientific">Candidatus Yanofskybacteria bacterium GW2011_GWA2_44_9</name>
    <dbReference type="NCBI Taxonomy" id="1619025"/>
    <lineage>
        <taxon>Bacteria</taxon>
        <taxon>Candidatus Yanofskyibacteriota</taxon>
    </lineage>
</organism>
<dbReference type="AlphaFoldDB" id="A0A0G1KE45"/>
<dbReference type="EMBL" id="LCJR01000014">
    <property type="protein sequence ID" value="KKT81858.1"/>
    <property type="molecule type" value="Genomic_DNA"/>
</dbReference>
<comment type="caution">
    <text evidence="2">The sequence shown here is derived from an EMBL/GenBank/DDBJ whole genome shotgun (WGS) entry which is preliminary data.</text>
</comment>
<proteinExistence type="predicted"/>
<gene>
    <name evidence="2" type="ORF">UW79_C0014G0010</name>
</gene>
<dbReference type="InterPro" id="IPR001296">
    <property type="entry name" value="Glyco_trans_1"/>
</dbReference>
<evidence type="ECO:0000259" key="1">
    <source>
        <dbReference type="Pfam" id="PF00534"/>
    </source>
</evidence>
<reference evidence="2 3" key="1">
    <citation type="journal article" date="2015" name="Nature">
        <title>rRNA introns, odd ribosomes, and small enigmatic genomes across a large radiation of phyla.</title>
        <authorList>
            <person name="Brown C.T."/>
            <person name="Hug L.A."/>
            <person name="Thomas B.C."/>
            <person name="Sharon I."/>
            <person name="Castelle C.J."/>
            <person name="Singh A."/>
            <person name="Wilkins M.J."/>
            <person name="Williams K.H."/>
            <person name="Banfield J.F."/>
        </authorList>
    </citation>
    <scope>NUCLEOTIDE SEQUENCE [LARGE SCALE GENOMIC DNA]</scope>
</reference>
<accession>A0A0G1KE45</accession>
<feature type="domain" description="Glycosyl transferase family 1" evidence="1">
    <location>
        <begin position="218"/>
        <end position="376"/>
    </location>
</feature>
<protein>
    <recommendedName>
        <fullName evidence="1">Glycosyl transferase family 1 domain-containing protein</fullName>
    </recommendedName>
</protein>
<evidence type="ECO:0000313" key="2">
    <source>
        <dbReference type="EMBL" id="KKT81858.1"/>
    </source>
</evidence>
<dbReference type="PANTHER" id="PTHR12526:SF630">
    <property type="entry name" value="GLYCOSYLTRANSFERASE"/>
    <property type="match status" value="1"/>
</dbReference>
<dbReference type="CDD" id="cd03801">
    <property type="entry name" value="GT4_PimA-like"/>
    <property type="match status" value="1"/>
</dbReference>
<dbReference type="SUPFAM" id="SSF53756">
    <property type="entry name" value="UDP-Glycosyltransferase/glycogen phosphorylase"/>
    <property type="match status" value="1"/>
</dbReference>